<protein>
    <submittedName>
        <fullName evidence="1">Uncharacterized protein</fullName>
    </submittedName>
</protein>
<sequence length="164" mass="19720">MPETRTEYETEARTVEREIPGFTCECCGQWYDEGEAEMHEVVKDPSARRRERQPRGRFPEDLDHYIQFLVLRNAEPVRMLGQEQPVDYCGEYQKVSLHEALREWQREQGMTGSTRIEDRQQRRMAERLPDEYGRLMFQVDPPEAEVRGERRTMCEHCWDAWFDD</sequence>
<proteinExistence type="predicted"/>
<dbReference type="Proteomes" id="UP000204143">
    <property type="component" value="Segment"/>
</dbReference>
<gene>
    <name evidence="1" type="primary">65</name>
    <name evidence="1" type="ORF">HCTV2_65</name>
</gene>
<evidence type="ECO:0000313" key="2">
    <source>
        <dbReference type="Proteomes" id="UP000204143"/>
    </source>
</evidence>
<accession>R4T7S9</accession>
<keyword evidence="2" id="KW-1185">Reference proteome</keyword>
<name>R4T7S9_9CAUD</name>
<dbReference type="GeneID" id="16193695"/>
<dbReference type="EMBL" id="KC292028">
    <property type="protein sequence ID" value="AGM11834.1"/>
    <property type="molecule type" value="Genomic_DNA"/>
</dbReference>
<evidence type="ECO:0000313" key="1">
    <source>
        <dbReference type="EMBL" id="AGM11834.1"/>
    </source>
</evidence>
<dbReference type="RefSeq" id="YP_008058427.1">
    <property type="nucleotide sequence ID" value="NC_021319.1"/>
</dbReference>
<dbReference type="KEGG" id="vg:16193695"/>
<organism evidence="1 2">
    <name type="scientific">Haloarcula californiae tailed virus 2</name>
    <dbReference type="NCBI Taxonomy" id="1273747"/>
    <lineage>
        <taxon>Viruses</taxon>
        <taxon>Duplodnaviria</taxon>
        <taxon>Heunggongvirae</taxon>
        <taxon>Uroviricota</taxon>
        <taxon>Caudoviricetes</taxon>
        <taxon>Saparoviridae</taxon>
        <taxon>Samsavirus</taxon>
        <taxon>Samsavirus crystalli</taxon>
        <taxon>Samsavirus HCTV2</taxon>
    </lineage>
</organism>
<reference evidence="1 2" key="1">
    <citation type="submission" date="2012-12" db="EMBL/GenBank/DDBJ databases">
        <authorList>
            <person name="Sencilo A."/>
            <person name="Jacobs-Sera D."/>
            <person name="Russell D.A."/>
            <person name="Ko C."/>
            <person name="Bowman C.A."/>
            <person name="Atanasova N."/>
            <person name="Osterlund E."/>
            <person name="Oksanen H.M."/>
            <person name="Bamford D.H."/>
            <person name="Hatfull G.F."/>
            <person name="Roine E."/>
            <person name="Hendrix R.W."/>
        </authorList>
    </citation>
    <scope>NUCLEOTIDE SEQUENCE [LARGE SCALE GENOMIC DNA]</scope>
</reference>